<sequence length="231" mass="26888">MKYFLTLFILCFTFYSRAQEIVKRDRKLTSQVTEQYNVLKSDYSVFQGQYAAYLKKTLIAAGNYSNNKKTGTWTFFNKQGKLCQRYNYDNQTLVFEAPPDSTTRFVYIVDDSLKNNPRFTRPVRIGGSYYGYLNYINLVRLPKDYWNLSNQTSVVSMEILVSPFGRLAEFKIRIRPIVPDFYVEDALLNLNIKLLDDDDKFFVPATLNGEQVAVRVVIPCRFVGADKIEML</sequence>
<gene>
    <name evidence="1" type="ORF">QE417_000881</name>
</gene>
<dbReference type="EMBL" id="JAVLVU010000001">
    <property type="protein sequence ID" value="MDT3401809.1"/>
    <property type="molecule type" value="Genomic_DNA"/>
</dbReference>
<evidence type="ECO:0000313" key="1">
    <source>
        <dbReference type="EMBL" id="MDT3401809.1"/>
    </source>
</evidence>
<comment type="caution">
    <text evidence="1">The sequence shown here is derived from an EMBL/GenBank/DDBJ whole genome shotgun (WGS) entry which is preliminary data.</text>
</comment>
<keyword evidence="2" id="KW-1185">Reference proteome</keyword>
<dbReference type="RefSeq" id="WP_311947768.1">
    <property type="nucleotide sequence ID" value="NZ_JAVLVU010000001.1"/>
</dbReference>
<organism evidence="1 2">
    <name type="scientific">Mucilaginibacter terrae</name>
    <dbReference type="NCBI Taxonomy" id="1955052"/>
    <lineage>
        <taxon>Bacteria</taxon>
        <taxon>Pseudomonadati</taxon>
        <taxon>Bacteroidota</taxon>
        <taxon>Sphingobacteriia</taxon>
        <taxon>Sphingobacteriales</taxon>
        <taxon>Sphingobacteriaceae</taxon>
        <taxon>Mucilaginibacter</taxon>
    </lineage>
</organism>
<name>A0ABU3GPV2_9SPHI</name>
<reference evidence="2" key="1">
    <citation type="submission" date="2023-07" db="EMBL/GenBank/DDBJ databases">
        <title>Functional and genomic diversity of the sorghum phyllosphere microbiome.</title>
        <authorList>
            <person name="Shade A."/>
        </authorList>
    </citation>
    <scope>NUCLEOTIDE SEQUENCE [LARGE SCALE GENOMIC DNA]</scope>
    <source>
        <strain evidence="2">SORGH_AS_0422</strain>
    </source>
</reference>
<dbReference type="Proteomes" id="UP001258315">
    <property type="component" value="Unassembled WGS sequence"/>
</dbReference>
<evidence type="ECO:0000313" key="2">
    <source>
        <dbReference type="Proteomes" id="UP001258315"/>
    </source>
</evidence>
<proteinExistence type="predicted"/>
<dbReference type="SUPFAM" id="SSF82185">
    <property type="entry name" value="Histone H3 K4-specific methyltransferase SET7/9 N-terminal domain"/>
    <property type="match status" value="1"/>
</dbReference>
<accession>A0ABU3GPV2</accession>
<evidence type="ECO:0008006" key="3">
    <source>
        <dbReference type="Google" id="ProtNLM"/>
    </source>
</evidence>
<protein>
    <recommendedName>
        <fullName evidence="3">TonB C-terminal domain-containing protein</fullName>
    </recommendedName>
</protein>
<dbReference type="Gene3D" id="2.20.110.10">
    <property type="entry name" value="Histone H3 K4-specific methyltransferase SET7/9 N-terminal domain"/>
    <property type="match status" value="1"/>
</dbReference>